<protein>
    <submittedName>
        <fullName evidence="2">Uncharacterized protein</fullName>
    </submittedName>
</protein>
<comment type="caution">
    <text evidence="2">The sequence shown here is derived from an EMBL/GenBank/DDBJ whole genome shotgun (WGS) entry which is preliminary data.</text>
</comment>
<gene>
    <name evidence="2" type="ORF">FS935_18605</name>
</gene>
<keyword evidence="3" id="KW-1185">Reference proteome</keyword>
<sequence>MKRNKLNHLIGLTLFLMSIGFFCMQMAFLYISAKFQVEYIDNRLFYLINMVLAICLLLSIFLLLRRSKKLKVTYSYILITFIISQIIIVIISEQKISNMMSISPDFKHVFSIKENVETGESFYYRSYYGILAKPKEKLPNHTVGNFKVEWIEKDIVAITYKTAEETIQQYIGTYGDRGDGASYYYVGAEIHGVWSGQNMEVVSNTEGISITEKGHKELFTWENIEQFGTLAIVLKRDNQAIWTIGLHANFEVQSNSTKPDIGNISLYKATMSKIDPVRLNFKSSSQ</sequence>
<feature type="transmembrane region" description="Helical" evidence="1">
    <location>
        <begin position="44"/>
        <end position="64"/>
    </location>
</feature>
<feature type="transmembrane region" description="Helical" evidence="1">
    <location>
        <begin position="12"/>
        <end position="32"/>
    </location>
</feature>
<evidence type="ECO:0000256" key="1">
    <source>
        <dbReference type="SAM" id="Phobius"/>
    </source>
</evidence>
<evidence type="ECO:0000313" key="3">
    <source>
        <dbReference type="Proteomes" id="UP000321363"/>
    </source>
</evidence>
<keyword evidence="1" id="KW-0472">Membrane</keyword>
<organism evidence="2 3">
    <name type="scientific">Metabacillus litoralis</name>
    <dbReference type="NCBI Taxonomy" id="152268"/>
    <lineage>
        <taxon>Bacteria</taxon>
        <taxon>Bacillati</taxon>
        <taxon>Bacillota</taxon>
        <taxon>Bacilli</taxon>
        <taxon>Bacillales</taxon>
        <taxon>Bacillaceae</taxon>
        <taxon>Metabacillus</taxon>
    </lineage>
</organism>
<dbReference type="AlphaFoldDB" id="A0A5C6VLH6"/>
<dbReference type="OrthoDB" id="2193366at2"/>
<dbReference type="Proteomes" id="UP000321363">
    <property type="component" value="Unassembled WGS sequence"/>
</dbReference>
<keyword evidence="1" id="KW-0812">Transmembrane</keyword>
<dbReference type="EMBL" id="VOQF01000013">
    <property type="protein sequence ID" value="TXC86057.1"/>
    <property type="molecule type" value="Genomic_DNA"/>
</dbReference>
<accession>A0A5C6VLH6</accession>
<feature type="transmembrane region" description="Helical" evidence="1">
    <location>
        <begin position="76"/>
        <end position="92"/>
    </location>
</feature>
<name>A0A5C6VLH6_9BACI</name>
<evidence type="ECO:0000313" key="2">
    <source>
        <dbReference type="EMBL" id="TXC86057.1"/>
    </source>
</evidence>
<dbReference type="RefSeq" id="WP_146950148.1">
    <property type="nucleotide sequence ID" value="NZ_VOQF01000013.1"/>
</dbReference>
<reference evidence="2 3" key="1">
    <citation type="journal article" date="2005" name="Int. J. Syst. Evol. Microbiol.">
        <title>Bacillus litoralis sp. nov., isolated from a tidal flat of the Yellow Sea in Korea.</title>
        <authorList>
            <person name="Yoon J.H."/>
            <person name="Oh T.K."/>
        </authorList>
    </citation>
    <scope>NUCLEOTIDE SEQUENCE [LARGE SCALE GENOMIC DNA]</scope>
    <source>
        <strain evidence="2 3">SW-211</strain>
    </source>
</reference>
<keyword evidence="1" id="KW-1133">Transmembrane helix</keyword>
<proteinExistence type="predicted"/>